<dbReference type="EMBL" id="FYAH01000001">
    <property type="protein sequence ID" value="SMY15263.1"/>
    <property type="molecule type" value="Genomic_DNA"/>
</dbReference>
<accession>A0A1Y6KSU4</accession>
<evidence type="ECO:0000256" key="1">
    <source>
        <dbReference type="SAM" id="Phobius"/>
    </source>
</evidence>
<organism evidence="2 3">
    <name type="scientific">Photobacterium aquimaris</name>
    <dbReference type="NCBI Taxonomy" id="512643"/>
    <lineage>
        <taxon>Bacteria</taxon>
        <taxon>Pseudomonadati</taxon>
        <taxon>Pseudomonadota</taxon>
        <taxon>Gammaproteobacteria</taxon>
        <taxon>Vibrionales</taxon>
        <taxon>Vibrionaceae</taxon>
        <taxon>Photobacterium</taxon>
    </lineage>
</organism>
<keyword evidence="1" id="KW-0812">Transmembrane</keyword>
<keyword evidence="1" id="KW-1133">Transmembrane helix</keyword>
<sequence>MKLNNIINTVKFFPFYLLFAPFWFSNGVVDKFYGVFFGTYAGDSWAGWKEYIAGNWAKKPVTDFLLVPFFDYLFPVLMLLQILPFILLAVSFLKMEFMPGKSKLWLKAGILASLFVTSAMCFSQTLAGTSDVQYLFQFWAVSLLGFWYVENQEKALLNK</sequence>
<proteinExistence type="predicted"/>
<dbReference type="Proteomes" id="UP000196485">
    <property type="component" value="Unassembled WGS sequence"/>
</dbReference>
<protein>
    <submittedName>
        <fullName evidence="2">Uncharacterized protein</fullName>
    </submittedName>
</protein>
<keyword evidence="1" id="KW-0472">Membrane</keyword>
<feature type="transmembrane region" description="Helical" evidence="1">
    <location>
        <begin position="105"/>
        <end position="126"/>
    </location>
</feature>
<keyword evidence="3" id="KW-1185">Reference proteome</keyword>
<feature type="transmembrane region" description="Helical" evidence="1">
    <location>
        <begin position="72"/>
        <end position="93"/>
    </location>
</feature>
<name>A0A1Y6KSU4_9GAMM</name>
<feature type="transmembrane region" description="Helical" evidence="1">
    <location>
        <begin position="12"/>
        <end position="29"/>
    </location>
</feature>
<reference evidence="3" key="1">
    <citation type="submission" date="2017-06" db="EMBL/GenBank/DDBJ databases">
        <authorList>
            <person name="Rodrigo-Torres L."/>
            <person name="Arahal R. D."/>
            <person name="Lucena T."/>
        </authorList>
    </citation>
    <scope>NUCLEOTIDE SEQUENCE [LARGE SCALE GENOMIC DNA]</scope>
    <source>
        <strain evidence="3">type strain: CECT 9192</strain>
    </source>
</reference>
<dbReference type="AlphaFoldDB" id="A0A1Y6KSU4"/>
<feature type="transmembrane region" description="Helical" evidence="1">
    <location>
        <begin position="132"/>
        <end position="149"/>
    </location>
</feature>
<dbReference type="RefSeq" id="WP_087819557.1">
    <property type="nucleotide sequence ID" value="NZ_FYAH01000001.1"/>
</dbReference>
<evidence type="ECO:0000313" key="3">
    <source>
        <dbReference type="Proteomes" id="UP000196485"/>
    </source>
</evidence>
<evidence type="ECO:0000313" key="2">
    <source>
        <dbReference type="EMBL" id="SMY15263.1"/>
    </source>
</evidence>
<gene>
    <name evidence="2" type="ORF">PAQU9191_00481</name>
</gene>